<evidence type="ECO:0000256" key="5">
    <source>
        <dbReference type="ARBA" id="ARBA00022989"/>
    </source>
</evidence>
<evidence type="ECO:0000256" key="8">
    <source>
        <dbReference type="SAM" id="Phobius"/>
    </source>
</evidence>
<evidence type="ECO:0000259" key="10">
    <source>
        <dbReference type="Pfam" id="PF12704"/>
    </source>
</evidence>
<dbReference type="GO" id="GO:0005886">
    <property type="term" value="C:plasma membrane"/>
    <property type="evidence" value="ECO:0007669"/>
    <property type="project" value="UniProtKB-SubCell"/>
</dbReference>
<evidence type="ECO:0000256" key="1">
    <source>
        <dbReference type="ARBA" id="ARBA00004651"/>
    </source>
</evidence>
<feature type="domain" description="ABC3 transporter permease C-terminal" evidence="9">
    <location>
        <begin position="238"/>
        <end position="348"/>
    </location>
</feature>
<dbReference type="Pfam" id="PF02687">
    <property type="entry name" value="FtsX"/>
    <property type="match status" value="1"/>
</dbReference>
<comment type="subcellular location">
    <subcellularLocation>
        <location evidence="1">Cell membrane</location>
        <topology evidence="1">Multi-pass membrane protein</topology>
    </subcellularLocation>
</comment>
<keyword evidence="12" id="KW-1185">Reference proteome</keyword>
<dbReference type="Pfam" id="PF12704">
    <property type="entry name" value="MacB_PCD"/>
    <property type="match status" value="1"/>
</dbReference>
<comment type="caution">
    <text evidence="11">The sequence shown here is derived from an EMBL/GenBank/DDBJ whole genome shotgun (WGS) entry which is preliminary data.</text>
</comment>
<dbReference type="EMBL" id="APMY01000133">
    <property type="protein sequence ID" value="EOM74305.1"/>
    <property type="molecule type" value="Genomic_DNA"/>
</dbReference>
<comment type="similarity">
    <text evidence="7">Belongs to the ABC-4 integral membrane protein family.</text>
</comment>
<evidence type="ECO:0000313" key="11">
    <source>
        <dbReference type="EMBL" id="EOM74305.1"/>
    </source>
</evidence>
<keyword evidence="3" id="KW-1003">Cell membrane</keyword>
<reference evidence="11 12" key="1">
    <citation type="journal article" date="2013" name="Genome Announc.">
        <title>Draft Genome Sequence of Rhodococcus rhodnii Strain LMG5362, a Symbiont of Rhodnius prolixus (Hemiptera, Reduviidae, Triatominae), the Principle Vector of Trypanosoma cruzi.</title>
        <authorList>
            <person name="Pachebat J.A."/>
            <person name="van Keulen G."/>
            <person name="Whitten M.M."/>
            <person name="Girdwood S."/>
            <person name="Del Sol R."/>
            <person name="Dyson P.J."/>
            <person name="Facey P.D."/>
        </authorList>
    </citation>
    <scope>NUCLEOTIDE SEQUENCE [LARGE SCALE GENOMIC DNA]</scope>
    <source>
        <strain evidence="11 12">LMG 5362</strain>
    </source>
</reference>
<dbReference type="eggNOG" id="COG0577">
    <property type="taxonomic scope" value="Bacteria"/>
</dbReference>
<evidence type="ECO:0000313" key="12">
    <source>
        <dbReference type="Proteomes" id="UP000013525"/>
    </source>
</evidence>
<gene>
    <name evidence="11" type="ORF">Rrhod_4449</name>
</gene>
<feature type="domain" description="MacB-like periplasmic core" evidence="10">
    <location>
        <begin position="30"/>
        <end position="210"/>
    </location>
</feature>
<evidence type="ECO:0000259" key="9">
    <source>
        <dbReference type="Pfam" id="PF02687"/>
    </source>
</evidence>
<keyword evidence="2" id="KW-0813">Transport</keyword>
<dbReference type="PATRIC" id="fig|1273125.3.peg.4223"/>
<organism evidence="11 12">
    <name type="scientific">Rhodococcus rhodnii LMG 5362</name>
    <dbReference type="NCBI Taxonomy" id="1273125"/>
    <lineage>
        <taxon>Bacteria</taxon>
        <taxon>Bacillati</taxon>
        <taxon>Actinomycetota</taxon>
        <taxon>Actinomycetes</taxon>
        <taxon>Mycobacteriales</taxon>
        <taxon>Nocardiaceae</taxon>
        <taxon>Rhodococcus</taxon>
    </lineage>
</organism>
<sequence>MADRTEGHSVYVALRDLRAARGRFALITAVVVLVALLVSFLSGLTAGLGHQNISAPSQIAAERVVFADGGSGPSYDESSLTGDQIAQWRSDAETVDPIGLTRGQAGVDGGAEATVALLGANGGFDRPLPEAGTVLLSEGAATDLGASAGDTARIGDATYTVAGVGGDDWFSHSPVVWMALEDWQHANPRGGDATVLAVSGVTDEDAANAAADTVATSVTGSFEGIASYQAENMSLSLMTTMLFAISALVIGAFFTVWTVQRTPDIATLKALGATTGSLVRDALGQAFVILVLGVALGIGLTTAFAVFAGGALPFVVDVSTTLVPGAALVGLGLVGAAFALRFLVTTDPLTALDR</sequence>
<feature type="transmembrane region" description="Helical" evidence="8">
    <location>
        <begin position="287"/>
        <end position="316"/>
    </location>
</feature>
<evidence type="ECO:0000256" key="4">
    <source>
        <dbReference type="ARBA" id="ARBA00022692"/>
    </source>
</evidence>
<dbReference type="InterPro" id="IPR051125">
    <property type="entry name" value="ABC-4/HrtB_transporter"/>
</dbReference>
<keyword evidence="6 8" id="KW-0472">Membrane</keyword>
<feature type="transmembrane region" description="Helical" evidence="8">
    <location>
        <begin position="235"/>
        <end position="259"/>
    </location>
</feature>
<evidence type="ECO:0000256" key="2">
    <source>
        <dbReference type="ARBA" id="ARBA00022448"/>
    </source>
</evidence>
<dbReference type="AlphaFoldDB" id="R7WGU1"/>
<keyword evidence="5 8" id="KW-1133">Transmembrane helix</keyword>
<protein>
    <submittedName>
        <fullName evidence="11">ABC transporter permease</fullName>
    </submittedName>
</protein>
<evidence type="ECO:0000256" key="3">
    <source>
        <dbReference type="ARBA" id="ARBA00022475"/>
    </source>
</evidence>
<accession>R7WGU1</accession>
<dbReference type="PANTHER" id="PTHR43738:SF1">
    <property type="entry name" value="HEMIN TRANSPORT SYSTEM PERMEASE PROTEIN HRTB-RELATED"/>
    <property type="match status" value="1"/>
</dbReference>
<dbReference type="InterPro" id="IPR003838">
    <property type="entry name" value="ABC3_permease_C"/>
</dbReference>
<name>R7WGU1_9NOCA</name>
<evidence type="ECO:0000256" key="7">
    <source>
        <dbReference type="ARBA" id="ARBA00038076"/>
    </source>
</evidence>
<dbReference type="InterPro" id="IPR025857">
    <property type="entry name" value="MacB_PCD"/>
</dbReference>
<feature type="transmembrane region" description="Helical" evidence="8">
    <location>
        <begin position="322"/>
        <end position="344"/>
    </location>
</feature>
<dbReference type="Proteomes" id="UP000013525">
    <property type="component" value="Unassembled WGS sequence"/>
</dbReference>
<feature type="transmembrane region" description="Helical" evidence="8">
    <location>
        <begin position="24"/>
        <end position="48"/>
    </location>
</feature>
<keyword evidence="4 8" id="KW-0812">Transmembrane</keyword>
<proteinExistence type="inferred from homology"/>
<dbReference type="PANTHER" id="PTHR43738">
    <property type="entry name" value="ABC TRANSPORTER, MEMBRANE PROTEIN"/>
    <property type="match status" value="1"/>
</dbReference>
<evidence type="ECO:0000256" key="6">
    <source>
        <dbReference type="ARBA" id="ARBA00023136"/>
    </source>
</evidence>